<sequence>METTTMTPPPQDLIKALKDSINQSIIGQQAVVDQLIIALLAEGHVLIQGLPGLAKTRAVSAMASSVDAQLRRIQFTPDMLPSDITGSEMFNSESQQLSFTRGPVFSNFVLADEINRAPAKVQSALLEAMAEAQVSVAGQSYPLPDLFMVLATQNPVEQEGTYPLPEAQMDRFLMQLLIDYPSIESEILMLQMLRAESRAEAGQPVISMADILQARRQIEAIHVSAAVDQYIVALVDASRKPQKYHQQLSKWIDQGASPRASIALDKAARATAWLAGRDFVNTDDVRRVIHPVLRHRISRSYTAIGNNISSDHIIDTIVDHVAWV</sequence>
<comment type="caution">
    <text evidence="3">The sequence shown here is derived from an EMBL/GenBank/DDBJ whole genome shotgun (WGS) entry which is preliminary data.</text>
</comment>
<dbReference type="Pfam" id="PF07726">
    <property type="entry name" value="AAA_3"/>
    <property type="match status" value="1"/>
</dbReference>
<accession>A0ABM9AD37</accession>
<dbReference type="PIRSF" id="PIRSF002849">
    <property type="entry name" value="AAA_ATPase_chaperone_MoxR_prd"/>
    <property type="match status" value="1"/>
</dbReference>
<dbReference type="SUPFAM" id="SSF52540">
    <property type="entry name" value="P-loop containing nucleoside triphosphate hydrolases"/>
    <property type="match status" value="1"/>
</dbReference>
<protein>
    <recommendedName>
        <fullName evidence="5">AAA family ATPase</fullName>
    </recommendedName>
</protein>
<proteinExistence type="predicted"/>
<feature type="domain" description="ChlI/MoxR AAA lid" evidence="2">
    <location>
        <begin position="253"/>
        <end position="315"/>
    </location>
</feature>
<dbReference type="EMBL" id="CAKLPX010000001">
    <property type="protein sequence ID" value="CAH0991111.1"/>
    <property type="molecule type" value="Genomic_DNA"/>
</dbReference>
<dbReference type="RefSeq" id="WP_237443767.1">
    <property type="nucleotide sequence ID" value="NZ_CAKLPX010000001.1"/>
</dbReference>
<dbReference type="Pfam" id="PF17863">
    <property type="entry name" value="AAA_lid_2"/>
    <property type="match status" value="1"/>
</dbReference>
<dbReference type="PANTHER" id="PTHR42759:SF1">
    <property type="entry name" value="MAGNESIUM-CHELATASE SUBUNIT CHLD"/>
    <property type="match status" value="1"/>
</dbReference>
<evidence type="ECO:0008006" key="5">
    <source>
        <dbReference type="Google" id="ProtNLM"/>
    </source>
</evidence>
<name>A0ABM9AD37_9GAMM</name>
<evidence type="ECO:0000259" key="2">
    <source>
        <dbReference type="Pfam" id="PF17863"/>
    </source>
</evidence>
<dbReference type="InterPro" id="IPR027417">
    <property type="entry name" value="P-loop_NTPase"/>
</dbReference>
<feature type="domain" description="ATPase AAA-3" evidence="1">
    <location>
        <begin position="44"/>
        <end position="174"/>
    </location>
</feature>
<keyword evidence="4" id="KW-1185">Reference proteome</keyword>
<dbReference type="Gene3D" id="3.40.50.300">
    <property type="entry name" value="P-loop containing nucleotide triphosphate hydrolases"/>
    <property type="match status" value="1"/>
</dbReference>
<dbReference type="InterPro" id="IPR011703">
    <property type="entry name" value="ATPase_AAA-3"/>
</dbReference>
<dbReference type="Gene3D" id="1.10.8.80">
    <property type="entry name" value="Magnesium chelatase subunit I, C-Terminal domain"/>
    <property type="match status" value="1"/>
</dbReference>
<organism evidence="3 4">
    <name type="scientific">Sinobacterium norvegicum</name>
    <dbReference type="NCBI Taxonomy" id="1641715"/>
    <lineage>
        <taxon>Bacteria</taxon>
        <taxon>Pseudomonadati</taxon>
        <taxon>Pseudomonadota</taxon>
        <taxon>Gammaproteobacteria</taxon>
        <taxon>Cellvibrionales</taxon>
        <taxon>Spongiibacteraceae</taxon>
        <taxon>Sinobacterium</taxon>
    </lineage>
</organism>
<evidence type="ECO:0000313" key="4">
    <source>
        <dbReference type="Proteomes" id="UP000838100"/>
    </source>
</evidence>
<dbReference type="InterPro" id="IPR041628">
    <property type="entry name" value="ChlI/MoxR_AAA_lid"/>
</dbReference>
<dbReference type="Proteomes" id="UP000838100">
    <property type="component" value="Unassembled WGS sequence"/>
</dbReference>
<evidence type="ECO:0000313" key="3">
    <source>
        <dbReference type="EMBL" id="CAH0991111.1"/>
    </source>
</evidence>
<evidence type="ECO:0000259" key="1">
    <source>
        <dbReference type="Pfam" id="PF07726"/>
    </source>
</evidence>
<gene>
    <name evidence="3" type="ORF">SIN8267_01212</name>
</gene>
<dbReference type="InterPro" id="IPR050764">
    <property type="entry name" value="CbbQ/NirQ/NorQ/GpvN"/>
</dbReference>
<dbReference type="PANTHER" id="PTHR42759">
    <property type="entry name" value="MOXR FAMILY PROTEIN"/>
    <property type="match status" value="1"/>
</dbReference>
<reference evidence="3" key="1">
    <citation type="submission" date="2021-12" db="EMBL/GenBank/DDBJ databases">
        <authorList>
            <person name="Rodrigo-Torres L."/>
            <person name="Arahal R. D."/>
            <person name="Lucena T."/>
        </authorList>
    </citation>
    <scope>NUCLEOTIDE SEQUENCE</scope>
    <source>
        <strain evidence="3">CECT 8267</strain>
    </source>
</reference>